<dbReference type="OrthoDB" id="5526636at2"/>
<feature type="transmembrane region" description="Helical" evidence="1">
    <location>
        <begin position="101"/>
        <end position="122"/>
    </location>
</feature>
<keyword evidence="3" id="KW-1185">Reference proteome</keyword>
<sequence length="174" mass="19526">MTEEQDIEESTENAIEAPVVKLGEAGESGPQERLLQGRISEAMVLYPLYTLVAISGAAALRFAFNSVEWASAPVGLAWFCLFIWYWFYGVAYRYRRRILKYTSVLVIGLVTLSLASLCIDRGRSQVAFDGAFISPRGPETSLYWAAVLILVALIVLLIHVFFLGRGYRKKRIKP</sequence>
<dbReference type="Proteomes" id="UP000321595">
    <property type="component" value="Chromosome"/>
</dbReference>
<reference evidence="2 3" key="1">
    <citation type="submission" date="2019-08" db="EMBL/GenBank/DDBJ databases">
        <authorList>
            <person name="Liang Q."/>
        </authorList>
    </citation>
    <scope>NUCLEOTIDE SEQUENCE [LARGE SCALE GENOMIC DNA]</scope>
    <source>
        <strain evidence="2 3">V1718</strain>
    </source>
</reference>
<protein>
    <submittedName>
        <fullName evidence="2">Uncharacterized protein</fullName>
    </submittedName>
</protein>
<name>A0A5B8XXF4_9DELT</name>
<evidence type="ECO:0000313" key="3">
    <source>
        <dbReference type="Proteomes" id="UP000321595"/>
    </source>
</evidence>
<evidence type="ECO:0000256" key="1">
    <source>
        <dbReference type="SAM" id="Phobius"/>
    </source>
</evidence>
<accession>A0A5B8XXF4</accession>
<dbReference type="AlphaFoldDB" id="A0A5B8XXF4"/>
<gene>
    <name evidence="2" type="ORF">FRD01_20990</name>
</gene>
<evidence type="ECO:0000313" key="2">
    <source>
        <dbReference type="EMBL" id="QED29668.1"/>
    </source>
</evidence>
<feature type="transmembrane region" description="Helical" evidence="1">
    <location>
        <begin position="142"/>
        <end position="164"/>
    </location>
</feature>
<dbReference type="KEGG" id="bbae:FRD01_20990"/>
<keyword evidence="1" id="KW-0812">Transmembrane</keyword>
<keyword evidence="1" id="KW-1133">Transmembrane helix</keyword>
<feature type="transmembrane region" description="Helical" evidence="1">
    <location>
        <begin position="70"/>
        <end position="89"/>
    </location>
</feature>
<organism evidence="2 3">
    <name type="scientific">Microvenator marinus</name>
    <dbReference type="NCBI Taxonomy" id="2600177"/>
    <lineage>
        <taxon>Bacteria</taxon>
        <taxon>Deltaproteobacteria</taxon>
        <taxon>Bradymonadales</taxon>
        <taxon>Microvenatoraceae</taxon>
        <taxon>Microvenator</taxon>
    </lineage>
</organism>
<dbReference type="EMBL" id="CP042467">
    <property type="protein sequence ID" value="QED29668.1"/>
    <property type="molecule type" value="Genomic_DNA"/>
</dbReference>
<keyword evidence="1" id="KW-0472">Membrane</keyword>
<proteinExistence type="predicted"/>
<dbReference type="RefSeq" id="WP_146962901.1">
    <property type="nucleotide sequence ID" value="NZ_CP042467.1"/>
</dbReference>
<feature type="transmembrane region" description="Helical" evidence="1">
    <location>
        <begin position="43"/>
        <end position="64"/>
    </location>
</feature>